<organism evidence="1 2">
    <name type="scientific">Phocaeicola plebeius</name>
    <dbReference type="NCBI Taxonomy" id="310297"/>
    <lineage>
        <taxon>Bacteria</taxon>
        <taxon>Pseudomonadati</taxon>
        <taxon>Bacteroidota</taxon>
        <taxon>Bacteroidia</taxon>
        <taxon>Bacteroidales</taxon>
        <taxon>Bacteroidaceae</taxon>
        <taxon>Phocaeicola</taxon>
    </lineage>
</organism>
<dbReference type="EMBL" id="QRUY01000060">
    <property type="protein sequence ID" value="RGS02037.1"/>
    <property type="molecule type" value="Genomic_DNA"/>
</dbReference>
<gene>
    <name evidence="1" type="ORF">DWY14_16610</name>
</gene>
<reference evidence="1 2" key="1">
    <citation type="submission" date="2018-08" db="EMBL/GenBank/DDBJ databases">
        <title>A genome reference for cultivated species of the human gut microbiota.</title>
        <authorList>
            <person name="Zou Y."/>
            <person name="Xue W."/>
            <person name="Luo G."/>
        </authorList>
    </citation>
    <scope>NUCLEOTIDE SEQUENCE [LARGE SCALE GENOMIC DNA]</scope>
    <source>
        <strain evidence="1 2">AF24-16AC</strain>
    </source>
</reference>
<dbReference type="AlphaFoldDB" id="A0A412H1B3"/>
<dbReference type="Proteomes" id="UP000285750">
    <property type="component" value="Unassembled WGS sequence"/>
</dbReference>
<evidence type="ECO:0000313" key="1">
    <source>
        <dbReference type="EMBL" id="RGS02037.1"/>
    </source>
</evidence>
<dbReference type="RefSeq" id="WP_118432477.1">
    <property type="nucleotide sequence ID" value="NZ_JAQCWP010000062.1"/>
</dbReference>
<name>A0A412H1B3_9BACT</name>
<protein>
    <submittedName>
        <fullName evidence="1">Uncharacterized protein</fullName>
    </submittedName>
</protein>
<accession>A0A412H1B3</accession>
<proteinExistence type="predicted"/>
<evidence type="ECO:0000313" key="2">
    <source>
        <dbReference type="Proteomes" id="UP000285750"/>
    </source>
</evidence>
<comment type="caution">
    <text evidence="1">The sequence shown here is derived from an EMBL/GenBank/DDBJ whole genome shotgun (WGS) entry which is preliminary data.</text>
</comment>
<sequence length="204" mass="24037">MKISKRRVEYSHLGGNLRLVSMTDEERKELAKQHNTEKWAISPNLYFVEFSSFNRNYRGYGIRNVNGGIEFINPLYMKNPITLDNKGYVFVAHSKDDNNKHCCLFWEFTDYLAYLSIQKKHFLNLPKDCDCFIMSDVRNFIPMVVDTDDYENIYMFFPNNDTGYTIAKTIQNRNSKHVHDCSLLYAANETLHDFAHAYLEEVNK</sequence>